<comment type="caution">
    <text evidence="1">The sequence shown here is derived from an EMBL/GenBank/DDBJ whole genome shotgun (WGS) entry which is preliminary data.</text>
</comment>
<proteinExistence type="predicted"/>
<sequence length="189" mass="20886">MLRRDEDPLKWEEAAESLKGSHFEEVKRIVEDYRKEVVRMGGEKLRVGEVAGVAGRMAAVELNEGARVRVKESSEWVMESVHKGTDCYGVTTGFGSTSHRRTTQGHALQTELIRFLNAGIFGNGTEPCHTLPHNATRAAMLVRINTLLQGYSGIRYEILEAIAKLVNHNITPCLPLRGSISASVLTDRG</sequence>
<accession>A0ACB0KVN5</accession>
<dbReference type="Proteomes" id="UP001177021">
    <property type="component" value="Unassembled WGS sequence"/>
</dbReference>
<gene>
    <name evidence="1" type="ORF">MILVUS5_LOCUS26607</name>
</gene>
<reference evidence="1" key="1">
    <citation type="submission" date="2023-10" db="EMBL/GenBank/DDBJ databases">
        <authorList>
            <person name="Rodriguez Cubillos JULIANA M."/>
            <person name="De Vega J."/>
        </authorList>
    </citation>
    <scope>NUCLEOTIDE SEQUENCE</scope>
</reference>
<evidence type="ECO:0000313" key="2">
    <source>
        <dbReference type="Proteomes" id="UP001177021"/>
    </source>
</evidence>
<dbReference type="EMBL" id="CASHSV030000311">
    <property type="protein sequence ID" value="CAJ2660711.1"/>
    <property type="molecule type" value="Genomic_DNA"/>
</dbReference>
<evidence type="ECO:0000313" key="1">
    <source>
        <dbReference type="EMBL" id="CAJ2660711.1"/>
    </source>
</evidence>
<name>A0ACB0KVN5_TRIPR</name>
<organism evidence="1 2">
    <name type="scientific">Trifolium pratense</name>
    <name type="common">Red clover</name>
    <dbReference type="NCBI Taxonomy" id="57577"/>
    <lineage>
        <taxon>Eukaryota</taxon>
        <taxon>Viridiplantae</taxon>
        <taxon>Streptophyta</taxon>
        <taxon>Embryophyta</taxon>
        <taxon>Tracheophyta</taxon>
        <taxon>Spermatophyta</taxon>
        <taxon>Magnoliopsida</taxon>
        <taxon>eudicotyledons</taxon>
        <taxon>Gunneridae</taxon>
        <taxon>Pentapetalae</taxon>
        <taxon>rosids</taxon>
        <taxon>fabids</taxon>
        <taxon>Fabales</taxon>
        <taxon>Fabaceae</taxon>
        <taxon>Papilionoideae</taxon>
        <taxon>50 kb inversion clade</taxon>
        <taxon>NPAAA clade</taxon>
        <taxon>Hologalegina</taxon>
        <taxon>IRL clade</taxon>
        <taxon>Trifolieae</taxon>
        <taxon>Trifolium</taxon>
    </lineage>
</organism>
<protein>
    <submittedName>
        <fullName evidence="1">Uncharacterized protein</fullName>
    </submittedName>
</protein>
<keyword evidence="2" id="KW-1185">Reference proteome</keyword>